<proteinExistence type="predicted"/>
<dbReference type="RefSeq" id="WP_128488202.1">
    <property type="nucleotide sequence ID" value="NZ_JBHLXB010000017.1"/>
</dbReference>
<dbReference type="EMBL" id="SBLC01000009">
    <property type="protein sequence ID" value="RWY41794.1"/>
    <property type="molecule type" value="Genomic_DNA"/>
</dbReference>
<dbReference type="AlphaFoldDB" id="A0A444MCR5"/>
<dbReference type="InterPro" id="IPR045516">
    <property type="entry name" value="DUF6477"/>
</dbReference>
<gene>
    <name evidence="1" type="ORF">EP867_08665</name>
</gene>
<keyword evidence="2" id="KW-1185">Reference proteome</keyword>
<comment type="caution">
    <text evidence="1">The sequence shown here is derived from an EMBL/GenBank/DDBJ whole genome shotgun (WGS) entry which is preliminary data.</text>
</comment>
<dbReference type="OrthoDB" id="7875218at2"/>
<name>A0A444MCR5_9RHOB</name>
<accession>A0A444MCR5</accession>
<dbReference type="Pfam" id="PF20083">
    <property type="entry name" value="DUF6477"/>
    <property type="match status" value="1"/>
</dbReference>
<evidence type="ECO:0000313" key="1">
    <source>
        <dbReference type="EMBL" id="RWY41794.1"/>
    </source>
</evidence>
<dbReference type="Proteomes" id="UP000287168">
    <property type="component" value="Unassembled WGS sequence"/>
</dbReference>
<protein>
    <submittedName>
        <fullName evidence="1">Uncharacterized protein</fullName>
    </submittedName>
</protein>
<reference evidence="1 2" key="1">
    <citation type="journal article" date="2015" name="Int. J. Syst. Evol. Microbiol.">
        <title>Gemmobacter intermedius sp. nov., isolated from a white stork (Ciconia ciconia).</title>
        <authorList>
            <person name="Kampfer P."/>
            <person name="Jerzak L."/>
            <person name="Wilharm G."/>
            <person name="Golke J."/>
            <person name="Busse H.J."/>
            <person name="Glaeser S.P."/>
        </authorList>
    </citation>
    <scope>NUCLEOTIDE SEQUENCE [LARGE SCALE GENOMIC DNA]</scope>
    <source>
        <strain evidence="1 2">119/4</strain>
    </source>
</reference>
<organism evidence="1 2">
    <name type="scientific">Falsigemmobacter intermedius</name>
    <dbReference type="NCBI Taxonomy" id="1553448"/>
    <lineage>
        <taxon>Bacteria</taxon>
        <taxon>Pseudomonadati</taxon>
        <taxon>Pseudomonadota</taxon>
        <taxon>Alphaproteobacteria</taxon>
        <taxon>Rhodobacterales</taxon>
        <taxon>Paracoccaceae</taxon>
        <taxon>Falsigemmobacter</taxon>
    </lineage>
</organism>
<evidence type="ECO:0000313" key="2">
    <source>
        <dbReference type="Proteomes" id="UP000287168"/>
    </source>
</evidence>
<sequence>MTESLTRRLSSLRRPALILRAARIGVSDYRRERDLKRLLKAQSAPGPQEALSALLQQEEKLEATRQEGDCSYSVTAHVELLIALLAEARLASALRA</sequence>